<proteinExistence type="predicted"/>
<dbReference type="Proteomes" id="UP000276133">
    <property type="component" value="Unassembled WGS sequence"/>
</dbReference>
<evidence type="ECO:0000313" key="2">
    <source>
        <dbReference type="Proteomes" id="UP000276133"/>
    </source>
</evidence>
<dbReference type="EMBL" id="REGN01006136">
    <property type="protein sequence ID" value="RNA10670.1"/>
    <property type="molecule type" value="Genomic_DNA"/>
</dbReference>
<gene>
    <name evidence="1" type="ORF">BpHYR1_026962</name>
</gene>
<reference evidence="1 2" key="1">
    <citation type="journal article" date="2018" name="Sci. Rep.">
        <title>Genomic signatures of local adaptation to the degree of environmental predictability in rotifers.</title>
        <authorList>
            <person name="Franch-Gras L."/>
            <person name="Hahn C."/>
            <person name="Garcia-Roger E.M."/>
            <person name="Carmona M.J."/>
            <person name="Serra M."/>
            <person name="Gomez A."/>
        </authorList>
    </citation>
    <scope>NUCLEOTIDE SEQUENCE [LARGE SCALE GENOMIC DNA]</scope>
    <source>
        <strain evidence="1">HYR1</strain>
    </source>
</reference>
<keyword evidence="2" id="KW-1185">Reference proteome</keyword>
<comment type="caution">
    <text evidence="1">The sequence shown here is derived from an EMBL/GenBank/DDBJ whole genome shotgun (WGS) entry which is preliminary data.</text>
</comment>
<dbReference type="OrthoDB" id="6602099at2759"/>
<accession>A0A3M7QH12</accession>
<name>A0A3M7QH12_BRAPC</name>
<evidence type="ECO:0000313" key="1">
    <source>
        <dbReference type="EMBL" id="RNA10670.1"/>
    </source>
</evidence>
<dbReference type="AlphaFoldDB" id="A0A3M7QH12"/>
<sequence length="284" mass="32733">MFNLNTQESSATKEMPFEIVFNMKPNFGNNKKFVELLIQNNNECEINIDKNDLITESTEPLTIEPSEPTEPLAEQLAEPSAILPVSRITRSRLLRACVKQNQEKAATKMIEKHNKKRNKRTLEFSVGDKISVRIPRIDRGGTDLPRLPGIIRRKSNDFYEITTEHGILQDCLRACDLELYHGPLNIDIDKITNKIALRTVANKINKRSQDVKDIEISCDCSGWLKLQFTLPFKISIDIIVERKTKLNKNMIPLFLLYKLNHSNLYSSLIQLLYLAFVRTHKLKI</sequence>
<protein>
    <submittedName>
        <fullName evidence="1">Uncharacterized protein</fullName>
    </submittedName>
</protein>
<organism evidence="1 2">
    <name type="scientific">Brachionus plicatilis</name>
    <name type="common">Marine rotifer</name>
    <name type="synonym">Brachionus muelleri</name>
    <dbReference type="NCBI Taxonomy" id="10195"/>
    <lineage>
        <taxon>Eukaryota</taxon>
        <taxon>Metazoa</taxon>
        <taxon>Spiralia</taxon>
        <taxon>Gnathifera</taxon>
        <taxon>Rotifera</taxon>
        <taxon>Eurotatoria</taxon>
        <taxon>Monogononta</taxon>
        <taxon>Pseudotrocha</taxon>
        <taxon>Ploima</taxon>
        <taxon>Brachionidae</taxon>
        <taxon>Brachionus</taxon>
    </lineage>
</organism>